<feature type="region of interest" description="Disordered" evidence="3">
    <location>
        <begin position="527"/>
        <end position="621"/>
    </location>
</feature>
<evidence type="ECO:0000256" key="2">
    <source>
        <dbReference type="ARBA" id="ARBA00010770"/>
    </source>
</evidence>
<feature type="compositionally biased region" description="Basic and acidic residues" evidence="3">
    <location>
        <begin position="474"/>
        <end position="496"/>
    </location>
</feature>
<keyword evidence="6" id="KW-1185">Reference proteome</keyword>
<dbReference type="SMART" id="SM00285">
    <property type="entry name" value="PBD"/>
    <property type="match status" value="1"/>
</dbReference>
<dbReference type="OrthoDB" id="9887345at2759"/>
<gene>
    <name evidence="5" type="ORF">mMyoMyo1_002499</name>
</gene>
<dbReference type="InterPro" id="IPR000095">
    <property type="entry name" value="CRIB_dom"/>
</dbReference>
<dbReference type="Proteomes" id="UP000527355">
    <property type="component" value="Unassembled WGS sequence"/>
</dbReference>
<dbReference type="VEuPathDB" id="HostDB:CDC42EP1"/>
<feature type="region of interest" description="Disordered" evidence="3">
    <location>
        <begin position="643"/>
        <end position="682"/>
    </location>
</feature>
<feature type="compositionally biased region" description="Low complexity" evidence="3">
    <location>
        <begin position="606"/>
        <end position="617"/>
    </location>
</feature>
<dbReference type="GO" id="GO:0031267">
    <property type="term" value="F:small GTPase binding"/>
    <property type="evidence" value="ECO:0007669"/>
    <property type="project" value="TreeGrafter"/>
</dbReference>
<comment type="caution">
    <text evidence="5">The sequence shown here is derived from an EMBL/GenBank/DDBJ whole genome shotgun (WGS) entry which is preliminary data.</text>
</comment>
<dbReference type="GO" id="GO:0012505">
    <property type="term" value="C:endomembrane system"/>
    <property type="evidence" value="ECO:0007669"/>
    <property type="project" value="UniProtKB-SubCell"/>
</dbReference>
<feature type="compositionally biased region" description="Basic and acidic residues" evidence="3">
    <location>
        <begin position="208"/>
        <end position="220"/>
    </location>
</feature>
<reference evidence="5 6" key="1">
    <citation type="journal article" date="2020" name="Nature">
        <title>Six reference-quality genomes reveal evolution of bat adaptations.</title>
        <authorList>
            <person name="Jebb D."/>
            <person name="Huang Z."/>
            <person name="Pippel M."/>
            <person name="Hughes G.M."/>
            <person name="Lavrichenko K."/>
            <person name="Devanna P."/>
            <person name="Winkler S."/>
            <person name="Jermiin L.S."/>
            <person name="Skirmuntt E.C."/>
            <person name="Katzourakis A."/>
            <person name="Burkitt-Gray L."/>
            <person name="Ray D.A."/>
            <person name="Sullivan K.A.M."/>
            <person name="Roscito J.G."/>
            <person name="Kirilenko B.M."/>
            <person name="Davalos L.M."/>
            <person name="Corthals A.P."/>
            <person name="Power M.L."/>
            <person name="Jones G."/>
            <person name="Ransome R.D."/>
            <person name="Dechmann D.K.N."/>
            <person name="Locatelli A.G."/>
            <person name="Puechmaille S.J."/>
            <person name="Fedrigo O."/>
            <person name="Jarvis E.D."/>
            <person name="Hiller M."/>
            <person name="Vernes S.C."/>
            <person name="Myers E.W."/>
            <person name="Teeling E.C."/>
        </authorList>
    </citation>
    <scope>NUCLEOTIDE SEQUENCE [LARGE SCALE GENOMIC DNA]</scope>
    <source>
        <strain evidence="5">MMyoMyo1</strain>
        <tissue evidence="5">Flight muscle</tissue>
    </source>
</reference>
<comment type="similarity">
    <text evidence="2">Belongs to the BORG/CEP family.</text>
</comment>
<feature type="compositionally biased region" description="Polar residues" evidence="3">
    <location>
        <begin position="258"/>
        <end position="275"/>
    </location>
</feature>
<sequence>MACPPVGLKSVPWHLRGLYRIERNGRKGVATPAGRTQGLSWSLAFKASEVRHPSSPNAPQEVAAEPRRESPRAERPWVTHRAAGRAWLQTPRVAQPGQPAHSPAPPARAAGLAPPPLPLQLWPPPGRRAGCPGGAPRGPAPPAGGRREREEGARPHPAPAPEPARGARSQGGADRPSDSPQLRAGTRCRHRHRHRHRHRVRSHPQPRGAERRSPAGRERGCPLGVPTLSLDRTLTADSTGPGARPQGETSHGPPTASAFGSSTLGKQEQPPSTLYTEKKGPATDPPPVPGPSWAWTSTCDLPELMPGPQGGRGTPTMSLGKLSPVGWVSSSHGKRRLTADMISPPLGDFRHTMHVGRGGDVFGDTSFLSNHGGSSGGTHRSPRSFLAKKLQQVRRVGALPRRIASPPSASPAPPAVSPIIKNAISLPQLNQAAYDSLDSLMVSKLSFNSSPASAADGHSSYGLDSGFCTISRVARPEKPRDRDHDSAFPSEPELRRSDSLQSFRLDLDLGPSLLSELLGVMSLSEGSAAETPAPAPAANPPAPASSPPAPASSPPPPAASPPAPAASPPPRGRCPNGVTAGFGPVAEARASPVGECPRAPADMAPGRHWGAGWSGSRGSRHYTEMDARQELVKVLPQGRASWESLDEEWGAPQAGSRAPVPSTVQANTFEFADAEEDDEVKV</sequence>
<feature type="compositionally biased region" description="Basic and acidic residues" evidence="3">
    <location>
        <begin position="145"/>
        <end position="154"/>
    </location>
</feature>
<dbReference type="GO" id="GO:0005856">
    <property type="term" value="C:cytoskeleton"/>
    <property type="evidence" value="ECO:0007669"/>
    <property type="project" value="TreeGrafter"/>
</dbReference>
<accession>A0A7J7Z0Y0</accession>
<feature type="domain" description="CRIB" evidence="4">
    <location>
        <begin position="342"/>
        <end position="356"/>
    </location>
</feature>
<dbReference type="GO" id="GO:0007266">
    <property type="term" value="P:Rho protein signal transduction"/>
    <property type="evidence" value="ECO:0007669"/>
    <property type="project" value="TreeGrafter"/>
</dbReference>
<name>A0A7J7Z0Y0_MYOMY</name>
<protein>
    <submittedName>
        <fullName evidence="5">CDC42 effector protein 1</fullName>
    </submittedName>
</protein>
<evidence type="ECO:0000256" key="1">
    <source>
        <dbReference type="ARBA" id="ARBA00004184"/>
    </source>
</evidence>
<dbReference type="PANTHER" id="PTHR15344:SF7">
    <property type="entry name" value="CDC42 EFFECTOR PROTEIN 1"/>
    <property type="match status" value="1"/>
</dbReference>
<dbReference type="Pfam" id="PF14957">
    <property type="entry name" value="BORG_CEP"/>
    <property type="match status" value="1"/>
</dbReference>
<evidence type="ECO:0000313" key="6">
    <source>
        <dbReference type="Proteomes" id="UP000527355"/>
    </source>
</evidence>
<dbReference type="Pfam" id="PF00786">
    <property type="entry name" value="PBD"/>
    <property type="match status" value="1"/>
</dbReference>
<dbReference type="GO" id="GO:0005737">
    <property type="term" value="C:cytoplasm"/>
    <property type="evidence" value="ECO:0007669"/>
    <property type="project" value="TreeGrafter"/>
</dbReference>
<feature type="region of interest" description="Disordered" evidence="3">
    <location>
        <begin position="50"/>
        <end position="318"/>
    </location>
</feature>
<feature type="compositionally biased region" description="Pro residues" evidence="3">
    <location>
        <begin position="533"/>
        <end position="572"/>
    </location>
</feature>
<dbReference type="AlphaFoldDB" id="A0A7J7Z0Y0"/>
<dbReference type="GO" id="GO:0030838">
    <property type="term" value="P:positive regulation of actin filament polymerization"/>
    <property type="evidence" value="ECO:0007669"/>
    <property type="project" value="TreeGrafter"/>
</dbReference>
<feature type="compositionally biased region" description="Acidic residues" evidence="3">
    <location>
        <begin position="672"/>
        <end position="682"/>
    </location>
</feature>
<dbReference type="GO" id="GO:0008360">
    <property type="term" value="P:regulation of cell shape"/>
    <property type="evidence" value="ECO:0007669"/>
    <property type="project" value="TreeGrafter"/>
</dbReference>
<feature type="compositionally biased region" description="Basic and acidic residues" evidence="3">
    <location>
        <begin position="64"/>
        <end position="77"/>
    </location>
</feature>
<dbReference type="PROSITE" id="PS50108">
    <property type="entry name" value="CRIB"/>
    <property type="match status" value="1"/>
</dbReference>
<proteinExistence type="inferred from homology"/>
<comment type="subcellular location">
    <subcellularLocation>
        <location evidence="1">Endomembrane system</location>
        <topology evidence="1">Peripheral membrane protein</topology>
    </subcellularLocation>
</comment>
<evidence type="ECO:0000313" key="5">
    <source>
        <dbReference type="EMBL" id="KAF6367872.1"/>
    </source>
</evidence>
<dbReference type="PANTHER" id="PTHR15344">
    <property type="entry name" value="CDC42 EFFECTOR PROTEIN BORG"/>
    <property type="match status" value="1"/>
</dbReference>
<evidence type="ECO:0000256" key="3">
    <source>
        <dbReference type="SAM" id="MobiDB-lite"/>
    </source>
</evidence>
<evidence type="ECO:0000259" key="4">
    <source>
        <dbReference type="PROSITE" id="PS50108"/>
    </source>
</evidence>
<feature type="compositionally biased region" description="Pro residues" evidence="3">
    <location>
        <begin position="113"/>
        <end position="126"/>
    </location>
</feature>
<dbReference type="GO" id="GO:0005886">
    <property type="term" value="C:plasma membrane"/>
    <property type="evidence" value="ECO:0007669"/>
    <property type="project" value="TreeGrafter"/>
</dbReference>
<feature type="region of interest" description="Disordered" evidence="3">
    <location>
        <begin position="473"/>
        <end position="496"/>
    </location>
</feature>
<dbReference type="InterPro" id="IPR029273">
    <property type="entry name" value="Cdc42_effect-like"/>
</dbReference>
<dbReference type="InterPro" id="IPR051296">
    <property type="entry name" value="Cdc42_Effector_BORG/CEP"/>
</dbReference>
<feature type="compositionally biased region" description="Basic residues" evidence="3">
    <location>
        <begin position="186"/>
        <end position="204"/>
    </location>
</feature>
<dbReference type="EMBL" id="JABWUV010000003">
    <property type="protein sequence ID" value="KAF6367872.1"/>
    <property type="molecule type" value="Genomic_DNA"/>
</dbReference>
<organism evidence="5 6">
    <name type="scientific">Myotis myotis</name>
    <name type="common">Greater mouse-eared bat</name>
    <name type="synonym">Vespertilio myotis</name>
    <dbReference type="NCBI Taxonomy" id="51298"/>
    <lineage>
        <taxon>Eukaryota</taxon>
        <taxon>Metazoa</taxon>
        <taxon>Chordata</taxon>
        <taxon>Craniata</taxon>
        <taxon>Vertebrata</taxon>
        <taxon>Euteleostomi</taxon>
        <taxon>Mammalia</taxon>
        <taxon>Eutheria</taxon>
        <taxon>Laurasiatheria</taxon>
        <taxon>Chiroptera</taxon>
        <taxon>Yangochiroptera</taxon>
        <taxon>Vespertilionidae</taxon>
        <taxon>Myotis</taxon>
    </lineage>
</organism>
<dbReference type="GO" id="GO:0031274">
    <property type="term" value="P:positive regulation of pseudopodium assembly"/>
    <property type="evidence" value="ECO:0007669"/>
    <property type="project" value="TreeGrafter"/>
</dbReference>